<feature type="compositionally biased region" description="Basic and acidic residues" evidence="1">
    <location>
        <begin position="36"/>
        <end position="47"/>
    </location>
</feature>
<evidence type="ECO:0000313" key="3">
    <source>
        <dbReference type="EMBL" id="CAF4112669.1"/>
    </source>
</evidence>
<dbReference type="Proteomes" id="UP000677228">
    <property type="component" value="Unassembled WGS sequence"/>
</dbReference>
<proteinExistence type="predicted"/>
<dbReference type="EMBL" id="CAJNOK010019781">
    <property type="protein sequence ID" value="CAF1305513.1"/>
    <property type="molecule type" value="Genomic_DNA"/>
</dbReference>
<accession>A0A8S2QTR7</accession>
<dbReference type="AlphaFoldDB" id="A0A8S2QTR7"/>
<feature type="compositionally biased region" description="Basic and acidic residues" evidence="1">
    <location>
        <begin position="166"/>
        <end position="176"/>
    </location>
</feature>
<evidence type="ECO:0000313" key="4">
    <source>
        <dbReference type="Proteomes" id="UP000682733"/>
    </source>
</evidence>
<comment type="caution">
    <text evidence="3">The sequence shown here is derived from an EMBL/GenBank/DDBJ whole genome shotgun (WGS) entry which is preliminary data.</text>
</comment>
<organism evidence="3 4">
    <name type="scientific">Didymodactylos carnosus</name>
    <dbReference type="NCBI Taxonomy" id="1234261"/>
    <lineage>
        <taxon>Eukaryota</taxon>
        <taxon>Metazoa</taxon>
        <taxon>Spiralia</taxon>
        <taxon>Gnathifera</taxon>
        <taxon>Rotifera</taxon>
        <taxon>Eurotatoria</taxon>
        <taxon>Bdelloidea</taxon>
        <taxon>Philodinida</taxon>
        <taxon>Philodinidae</taxon>
        <taxon>Didymodactylos</taxon>
    </lineage>
</organism>
<evidence type="ECO:0000313" key="2">
    <source>
        <dbReference type="EMBL" id="CAF1305513.1"/>
    </source>
</evidence>
<reference evidence="3" key="1">
    <citation type="submission" date="2021-02" db="EMBL/GenBank/DDBJ databases">
        <authorList>
            <person name="Nowell W R."/>
        </authorList>
    </citation>
    <scope>NUCLEOTIDE SEQUENCE</scope>
</reference>
<feature type="compositionally biased region" description="Polar residues" evidence="1">
    <location>
        <begin position="59"/>
        <end position="75"/>
    </location>
</feature>
<feature type="non-terminal residue" evidence="3">
    <location>
        <position position="1"/>
    </location>
</feature>
<sequence>MRCTENKEKAAQQQSPSETQPSTDSSTATGPTKNDGTPDMRYKENKEVATTGAAEEATQPTPSETQDNSRSSEQTGPLKADGTADMRYTENKEAATAAEASSQPEPSESAGGVSSSSEAGPTKADGTLDMRYSQNQDAVEAEQSLSSAVNIDGSSDNVNLGTTNADRLKPYYEPKQTHNTTLSPPSTA</sequence>
<feature type="compositionally biased region" description="Basic and acidic residues" evidence="1">
    <location>
        <begin position="82"/>
        <end position="93"/>
    </location>
</feature>
<protein>
    <submittedName>
        <fullName evidence="3">Uncharacterized protein</fullName>
    </submittedName>
</protein>
<dbReference type="Proteomes" id="UP000682733">
    <property type="component" value="Unassembled WGS sequence"/>
</dbReference>
<feature type="compositionally biased region" description="Low complexity" evidence="1">
    <location>
        <begin position="12"/>
        <end position="27"/>
    </location>
</feature>
<gene>
    <name evidence="2" type="ORF">OVA965_LOCUS28741</name>
    <name evidence="3" type="ORF">TMI583_LOCUS29502</name>
</gene>
<dbReference type="EMBL" id="CAJOBA010041365">
    <property type="protein sequence ID" value="CAF4112669.1"/>
    <property type="molecule type" value="Genomic_DNA"/>
</dbReference>
<feature type="region of interest" description="Disordered" evidence="1">
    <location>
        <begin position="1"/>
        <end position="188"/>
    </location>
</feature>
<name>A0A8S2QTR7_9BILA</name>
<evidence type="ECO:0000256" key="1">
    <source>
        <dbReference type="SAM" id="MobiDB-lite"/>
    </source>
</evidence>
<feature type="compositionally biased region" description="Polar residues" evidence="1">
    <location>
        <begin position="177"/>
        <end position="188"/>
    </location>
</feature>
<feature type="compositionally biased region" description="Low complexity" evidence="1">
    <location>
        <begin position="94"/>
        <end position="121"/>
    </location>
</feature>
<feature type="compositionally biased region" description="Basic and acidic residues" evidence="1">
    <location>
        <begin position="1"/>
        <end position="10"/>
    </location>
</feature>
<feature type="compositionally biased region" description="Polar residues" evidence="1">
    <location>
        <begin position="132"/>
        <end position="165"/>
    </location>
</feature>
<feature type="compositionally biased region" description="Low complexity" evidence="1">
    <location>
        <begin position="48"/>
        <end position="58"/>
    </location>
</feature>